<keyword evidence="1" id="KW-1133">Transmembrane helix</keyword>
<comment type="caution">
    <text evidence="2">The sequence shown here is derived from an EMBL/GenBank/DDBJ whole genome shotgun (WGS) entry which is preliminary data.</text>
</comment>
<evidence type="ECO:0000313" key="3">
    <source>
        <dbReference type="Proteomes" id="UP000790347"/>
    </source>
</evidence>
<feature type="transmembrane region" description="Helical" evidence="1">
    <location>
        <begin position="43"/>
        <end position="63"/>
    </location>
</feature>
<keyword evidence="1" id="KW-0812">Transmembrane</keyword>
<keyword evidence="1" id="KW-0472">Membrane</keyword>
<evidence type="ECO:0000313" key="2">
    <source>
        <dbReference type="EMBL" id="KAH9528790.1"/>
    </source>
</evidence>
<gene>
    <name evidence="2" type="ORF">DERF_002704</name>
</gene>
<sequence length="65" mass="7247">MDITVWCLGVAVVLFSFNISANEIGFVVVLTILLLIKQARFHFGDGVLAIFVIVEDAFFFLIARI</sequence>
<feature type="transmembrane region" description="Helical" evidence="1">
    <location>
        <begin position="12"/>
        <end position="36"/>
    </location>
</feature>
<dbReference type="Proteomes" id="UP000790347">
    <property type="component" value="Unassembled WGS sequence"/>
</dbReference>
<reference evidence="2" key="1">
    <citation type="submission" date="2013-05" db="EMBL/GenBank/DDBJ databases">
        <authorList>
            <person name="Yim A.K.Y."/>
            <person name="Chan T.F."/>
            <person name="Ji K.M."/>
            <person name="Liu X.Y."/>
            <person name="Zhou J.W."/>
            <person name="Li R.Q."/>
            <person name="Yang K.Y."/>
            <person name="Li J."/>
            <person name="Li M."/>
            <person name="Law P.T.W."/>
            <person name="Wu Y.L."/>
            <person name="Cai Z.L."/>
            <person name="Qin H."/>
            <person name="Bao Y."/>
            <person name="Leung R.K.K."/>
            <person name="Ng P.K.S."/>
            <person name="Zou J."/>
            <person name="Zhong X.J."/>
            <person name="Ran P.X."/>
            <person name="Zhong N.S."/>
            <person name="Liu Z.G."/>
            <person name="Tsui S.K.W."/>
        </authorList>
    </citation>
    <scope>NUCLEOTIDE SEQUENCE</scope>
    <source>
        <strain evidence="2">Derf</strain>
        <tissue evidence="2">Whole organism</tissue>
    </source>
</reference>
<keyword evidence="3" id="KW-1185">Reference proteome</keyword>
<reference evidence="2" key="2">
    <citation type="journal article" date="2022" name="Res Sq">
        <title>Comparative Genomics Reveals Insights into the Divergent Evolution of Astigmatic Mites and Household Pest Adaptations.</title>
        <authorList>
            <person name="Xiong Q."/>
            <person name="Wan A.T.-Y."/>
            <person name="Liu X.-Y."/>
            <person name="Fung C.S.-H."/>
            <person name="Xiao X."/>
            <person name="Malainual N."/>
            <person name="Hou J."/>
            <person name="Wang L."/>
            <person name="Wang M."/>
            <person name="Yang K."/>
            <person name="Cui Y."/>
            <person name="Leung E."/>
            <person name="Nong W."/>
            <person name="Shin S.-K."/>
            <person name="Au S."/>
            <person name="Jeong K.Y."/>
            <person name="Chew F.T."/>
            <person name="Hui J."/>
            <person name="Leung T.F."/>
            <person name="Tungtrongchitr A."/>
            <person name="Zhong N."/>
            <person name="Liu Z."/>
            <person name="Tsui S."/>
        </authorList>
    </citation>
    <scope>NUCLEOTIDE SEQUENCE</scope>
    <source>
        <strain evidence="2">Derf</strain>
        <tissue evidence="2">Whole organism</tissue>
    </source>
</reference>
<name>A0A922LDD8_DERFA</name>
<evidence type="ECO:0000256" key="1">
    <source>
        <dbReference type="SAM" id="Phobius"/>
    </source>
</evidence>
<dbReference type="EMBL" id="ASGP02000001">
    <property type="protein sequence ID" value="KAH9528790.1"/>
    <property type="molecule type" value="Genomic_DNA"/>
</dbReference>
<accession>A0A922LDD8</accession>
<dbReference type="AlphaFoldDB" id="A0A922LDD8"/>
<organism evidence="2 3">
    <name type="scientific">Dermatophagoides farinae</name>
    <name type="common">American house dust mite</name>
    <dbReference type="NCBI Taxonomy" id="6954"/>
    <lineage>
        <taxon>Eukaryota</taxon>
        <taxon>Metazoa</taxon>
        <taxon>Ecdysozoa</taxon>
        <taxon>Arthropoda</taxon>
        <taxon>Chelicerata</taxon>
        <taxon>Arachnida</taxon>
        <taxon>Acari</taxon>
        <taxon>Acariformes</taxon>
        <taxon>Sarcoptiformes</taxon>
        <taxon>Astigmata</taxon>
        <taxon>Psoroptidia</taxon>
        <taxon>Analgoidea</taxon>
        <taxon>Pyroglyphidae</taxon>
        <taxon>Dermatophagoidinae</taxon>
        <taxon>Dermatophagoides</taxon>
    </lineage>
</organism>
<protein>
    <submittedName>
        <fullName evidence="2">Uncharacterized protein</fullName>
    </submittedName>
</protein>
<proteinExistence type="predicted"/>